<dbReference type="AlphaFoldDB" id="A0A7J8XUK8"/>
<comment type="caution">
    <text evidence="2">The sequence shown here is derived from an EMBL/GenBank/DDBJ whole genome shotgun (WGS) entry which is preliminary data.</text>
</comment>
<sequence length="115" mass="13125">AKSANLEDSKGDISNVGPNNYIILNIDYATKQQWGDSRHDNNGNTNHSFCRADSLILFLFVAAIGNLETYPEYIKHLRKFINAMEKKSITKPDKEIDSKPSFTEEESNHNKCFRT</sequence>
<proteinExistence type="predicted"/>
<evidence type="ECO:0000313" key="3">
    <source>
        <dbReference type="Proteomes" id="UP000593577"/>
    </source>
</evidence>
<accession>A0A7J8XUK8</accession>
<feature type="region of interest" description="Disordered" evidence="1">
    <location>
        <begin position="92"/>
        <end position="115"/>
    </location>
</feature>
<feature type="non-terminal residue" evidence="2">
    <location>
        <position position="1"/>
    </location>
</feature>
<reference evidence="2 3" key="1">
    <citation type="journal article" date="2019" name="Genome Biol. Evol.">
        <title>Insights into the evolution of the New World diploid cottons (Gossypium, subgenus Houzingenia) based on genome sequencing.</title>
        <authorList>
            <person name="Grover C.E."/>
            <person name="Arick M.A. 2nd"/>
            <person name="Thrash A."/>
            <person name="Conover J.L."/>
            <person name="Sanders W.S."/>
            <person name="Peterson D.G."/>
            <person name="Frelichowski J.E."/>
            <person name="Scheffler J.A."/>
            <person name="Scheffler B.E."/>
            <person name="Wendel J.F."/>
        </authorList>
    </citation>
    <scope>NUCLEOTIDE SEQUENCE [LARGE SCALE GENOMIC DNA]</scope>
    <source>
        <strain evidence="2">185</strain>
        <tissue evidence="2">Leaf</tissue>
    </source>
</reference>
<name>A0A7J8XUK8_GOSAI</name>
<organism evidence="2 3">
    <name type="scientific">Gossypium aridum</name>
    <name type="common">American cotton</name>
    <name type="synonym">Erioxylum aridum</name>
    <dbReference type="NCBI Taxonomy" id="34290"/>
    <lineage>
        <taxon>Eukaryota</taxon>
        <taxon>Viridiplantae</taxon>
        <taxon>Streptophyta</taxon>
        <taxon>Embryophyta</taxon>
        <taxon>Tracheophyta</taxon>
        <taxon>Spermatophyta</taxon>
        <taxon>Magnoliopsida</taxon>
        <taxon>eudicotyledons</taxon>
        <taxon>Gunneridae</taxon>
        <taxon>Pentapetalae</taxon>
        <taxon>rosids</taxon>
        <taxon>malvids</taxon>
        <taxon>Malvales</taxon>
        <taxon>Malvaceae</taxon>
        <taxon>Malvoideae</taxon>
        <taxon>Gossypium</taxon>
    </lineage>
</organism>
<dbReference type="EMBL" id="JABFAA010000009">
    <property type="protein sequence ID" value="MBA0690524.1"/>
    <property type="molecule type" value="Genomic_DNA"/>
</dbReference>
<gene>
    <name evidence="2" type="ORF">Goari_008191</name>
</gene>
<evidence type="ECO:0000313" key="2">
    <source>
        <dbReference type="EMBL" id="MBA0690524.1"/>
    </source>
</evidence>
<dbReference type="Proteomes" id="UP000593577">
    <property type="component" value="Unassembled WGS sequence"/>
</dbReference>
<keyword evidence="3" id="KW-1185">Reference proteome</keyword>
<evidence type="ECO:0000256" key="1">
    <source>
        <dbReference type="SAM" id="MobiDB-lite"/>
    </source>
</evidence>
<feature type="non-terminal residue" evidence="2">
    <location>
        <position position="115"/>
    </location>
</feature>
<protein>
    <submittedName>
        <fullName evidence="2">Uncharacterized protein</fullName>
    </submittedName>
</protein>